<evidence type="ECO:0000256" key="8">
    <source>
        <dbReference type="ARBA" id="ARBA00023284"/>
    </source>
</evidence>
<keyword evidence="4 9" id="KW-0274">FAD</keyword>
<keyword evidence="14" id="KW-1185">Reference proteome</keyword>
<dbReference type="InterPro" id="IPR044141">
    <property type="entry name" value="AhpF_NTD_C"/>
</dbReference>
<accession>A0A6P1M3C4</accession>
<evidence type="ECO:0000313" key="14">
    <source>
        <dbReference type="Proteomes" id="UP000464954"/>
    </source>
</evidence>
<dbReference type="Proteomes" id="UP000464954">
    <property type="component" value="Chromosome"/>
</dbReference>
<keyword evidence="3" id="KW-0285">Flavoprotein</keyword>
<dbReference type="InterPro" id="IPR050097">
    <property type="entry name" value="Ferredoxin-NADP_redctase_2"/>
</dbReference>
<evidence type="ECO:0000259" key="12">
    <source>
        <dbReference type="Pfam" id="PF13192"/>
    </source>
</evidence>
<dbReference type="Pfam" id="PF13192">
    <property type="entry name" value="Thioredoxin_3"/>
    <property type="match status" value="1"/>
</dbReference>
<dbReference type="GO" id="GO:0051287">
    <property type="term" value="F:NAD binding"/>
    <property type="evidence" value="ECO:0007669"/>
    <property type="project" value="InterPro"/>
</dbReference>
<dbReference type="SUPFAM" id="SSF52833">
    <property type="entry name" value="Thioredoxin-like"/>
    <property type="match status" value="2"/>
</dbReference>
<dbReference type="InterPro" id="IPR036249">
    <property type="entry name" value="Thioredoxin-like_sf"/>
</dbReference>
<dbReference type="AlphaFoldDB" id="A0A6P1M3C4"/>
<dbReference type="InterPro" id="IPR036188">
    <property type="entry name" value="FAD/NAD-bd_sf"/>
</dbReference>
<name>A0A6P1M3C4_9BACT</name>
<dbReference type="PROSITE" id="PS00573">
    <property type="entry name" value="PYRIDINE_REDOX_2"/>
    <property type="match status" value="1"/>
</dbReference>
<protein>
    <submittedName>
        <fullName evidence="13">Alkyl hydroperoxide reductase subunit F</fullName>
    </submittedName>
</protein>
<dbReference type="SUPFAM" id="SSF51905">
    <property type="entry name" value="FAD/NAD(P)-binding domain"/>
    <property type="match status" value="1"/>
</dbReference>
<evidence type="ECO:0000256" key="7">
    <source>
        <dbReference type="ARBA" id="ARBA00023157"/>
    </source>
</evidence>
<dbReference type="GO" id="GO:0102039">
    <property type="term" value="F:NADH-dependent peroxiredoxin activity"/>
    <property type="evidence" value="ECO:0007669"/>
    <property type="project" value="InterPro"/>
</dbReference>
<evidence type="ECO:0000256" key="9">
    <source>
        <dbReference type="PIRSR" id="PIRSR000238-1"/>
    </source>
</evidence>
<dbReference type="PROSITE" id="PS51354">
    <property type="entry name" value="GLUTAREDOXIN_2"/>
    <property type="match status" value="1"/>
</dbReference>
<keyword evidence="7 10" id="KW-1015">Disulfide bond</keyword>
<dbReference type="Gene3D" id="3.40.30.80">
    <property type="match status" value="1"/>
</dbReference>
<evidence type="ECO:0000256" key="5">
    <source>
        <dbReference type="ARBA" id="ARBA00023002"/>
    </source>
</evidence>
<dbReference type="GO" id="GO:0050660">
    <property type="term" value="F:flavin adenine dinucleotide binding"/>
    <property type="evidence" value="ECO:0007669"/>
    <property type="project" value="InterPro"/>
</dbReference>
<reference evidence="13 14" key="1">
    <citation type="submission" date="2020-01" db="EMBL/GenBank/DDBJ databases">
        <title>Ponticoccus aerotolerans gen. nov., sp. nov., an anaerobic bacterium and proposal of Ponticoccusceae fam. nov., Ponticoccusles ord. nov. and Ponticoccuse classis nov. in the phylum Kiritimatiellaeota.</title>
        <authorList>
            <person name="Zhou L.Y."/>
            <person name="Du Z.J."/>
        </authorList>
    </citation>
    <scope>NUCLEOTIDE SEQUENCE [LARGE SCALE GENOMIC DNA]</scope>
    <source>
        <strain evidence="13 14">S-5007</strain>
    </source>
</reference>
<evidence type="ECO:0000256" key="4">
    <source>
        <dbReference type="ARBA" id="ARBA00022827"/>
    </source>
</evidence>
<dbReference type="PRINTS" id="PR00368">
    <property type="entry name" value="FADPNR"/>
</dbReference>
<dbReference type="NCBIfam" id="TIGR03140">
    <property type="entry name" value="AhpF"/>
    <property type="match status" value="1"/>
</dbReference>
<dbReference type="Pfam" id="PF07992">
    <property type="entry name" value="Pyr_redox_2"/>
    <property type="match status" value="1"/>
</dbReference>
<keyword evidence="8 10" id="KW-0676">Redox-active center</keyword>
<dbReference type="InterPro" id="IPR008255">
    <property type="entry name" value="Pyr_nucl-diS_OxRdtase_2_AS"/>
</dbReference>
<dbReference type="GO" id="GO:0000302">
    <property type="term" value="P:response to reactive oxygen species"/>
    <property type="evidence" value="ECO:0007669"/>
    <property type="project" value="InterPro"/>
</dbReference>
<dbReference type="PRINTS" id="PR00469">
    <property type="entry name" value="PNDRDTASEII"/>
</dbReference>
<feature type="domain" description="FAD/NAD(P)-binding" evidence="11">
    <location>
        <begin position="209"/>
        <end position="496"/>
    </location>
</feature>
<feature type="binding site" evidence="9">
    <location>
        <begin position="210"/>
        <end position="225"/>
    </location>
    <ligand>
        <name>FAD</name>
        <dbReference type="ChEBI" id="CHEBI:57692"/>
    </ligand>
</feature>
<evidence type="ECO:0000313" key="13">
    <source>
        <dbReference type="EMBL" id="QHI68347.1"/>
    </source>
</evidence>
<dbReference type="InterPro" id="IPR023753">
    <property type="entry name" value="FAD/NAD-binding_dom"/>
</dbReference>
<sequence length="516" mass="55123">MLDQATQTQLKSVFATLESDYNIVVEAENHPAQADLITLLNDVAATADQIQVVENNAEGLRFTIERDGTPLPIVIRGLPGGHEFTTLILAILNADGKGKLPDDGIQKRIKALKGPVRLTSYVSTSCVNCPDVVQALNQMALIHPDFHHEMVEGTHFQEEISARKIQGVPAVFAGDKLIHAGKADLTDLLDKLEAHYGAAEAESADVKEYDVAVIGGGPAGAAAAIYTARKGLKTAIIAERIGGQVNETKGIENMISIPYTEGPQLAADLFKHIDAYPIEILEHRRVQRIENGDRKTLHIKGGEVITTGALILATGAKWRQLGIPGEKENIGRGVAFCPHCDGPFYKDKPVVVVGGGNSGVEAAIDLAGICSQVTLVEFSDQLNADNVLIDRLYSLDNATIHLNAAASKVLDNGDKVSGMEFENRVSGETETVQAAGIFVQIGLVPNSAPFADLVELNERGEIVVDDRCRTSKPGIYAAGDLTQVPYKQIIIAMGEGAKAGLSVFEEFARGTIQALS</sequence>
<dbReference type="InterPro" id="IPR012081">
    <property type="entry name" value="Alkyl_hydroperoxide_Rdtase_suF"/>
</dbReference>
<dbReference type="KEGG" id="taer:GT409_02370"/>
<gene>
    <name evidence="13" type="primary">ahpF</name>
    <name evidence="13" type="ORF">GT409_02370</name>
</gene>
<evidence type="ECO:0000256" key="3">
    <source>
        <dbReference type="ARBA" id="ARBA00022630"/>
    </source>
</evidence>
<dbReference type="InterPro" id="IPR044142">
    <property type="entry name" value="AhpF_NTD_N"/>
</dbReference>
<evidence type="ECO:0000256" key="6">
    <source>
        <dbReference type="ARBA" id="ARBA00023027"/>
    </source>
</evidence>
<keyword evidence="6" id="KW-0520">NAD</keyword>
<comment type="similarity">
    <text evidence="1">Belongs to the class-II pyridine nucleotide-disulfide oxidoreductase family.</text>
</comment>
<comment type="cofactor">
    <cofactor evidence="9">
        <name>FAD</name>
        <dbReference type="ChEBI" id="CHEBI:57692"/>
    </cofactor>
    <text evidence="9">Binds 1 FAD per subunit.</text>
</comment>
<evidence type="ECO:0000256" key="2">
    <source>
        <dbReference type="ARBA" id="ARBA00011738"/>
    </source>
</evidence>
<dbReference type="CDD" id="cd02974">
    <property type="entry name" value="AhpF_NTD_N"/>
    <property type="match status" value="1"/>
</dbReference>
<dbReference type="PANTHER" id="PTHR48105">
    <property type="entry name" value="THIOREDOXIN REDUCTASE 1-RELATED-RELATED"/>
    <property type="match status" value="1"/>
</dbReference>
<evidence type="ECO:0000259" key="11">
    <source>
        <dbReference type="Pfam" id="PF07992"/>
    </source>
</evidence>
<evidence type="ECO:0000256" key="10">
    <source>
        <dbReference type="PIRSR" id="PIRSR000238-2"/>
    </source>
</evidence>
<feature type="disulfide bond" description="Redox-active" evidence="10">
    <location>
        <begin position="337"/>
        <end position="340"/>
    </location>
</feature>
<organism evidence="13 14">
    <name type="scientific">Tichowtungia aerotolerans</name>
    <dbReference type="NCBI Taxonomy" id="2697043"/>
    <lineage>
        <taxon>Bacteria</taxon>
        <taxon>Pseudomonadati</taxon>
        <taxon>Kiritimatiellota</taxon>
        <taxon>Tichowtungiia</taxon>
        <taxon>Tichowtungiales</taxon>
        <taxon>Tichowtungiaceae</taxon>
        <taxon>Tichowtungia</taxon>
    </lineage>
</organism>
<dbReference type="RefSeq" id="WP_160626578.1">
    <property type="nucleotide sequence ID" value="NZ_CP047593.1"/>
</dbReference>
<keyword evidence="5" id="KW-0560">Oxidoreductase</keyword>
<feature type="domain" description="Thioredoxin-like fold" evidence="12">
    <location>
        <begin position="122"/>
        <end position="191"/>
    </location>
</feature>
<dbReference type="InterPro" id="IPR012336">
    <property type="entry name" value="Thioredoxin-like_fold"/>
</dbReference>
<proteinExistence type="inferred from homology"/>
<dbReference type="GO" id="GO:0016668">
    <property type="term" value="F:oxidoreductase activity, acting on a sulfur group of donors, NAD(P) as acceptor"/>
    <property type="evidence" value="ECO:0007669"/>
    <property type="project" value="UniProtKB-ARBA"/>
</dbReference>
<evidence type="ECO:0000256" key="1">
    <source>
        <dbReference type="ARBA" id="ARBA00009333"/>
    </source>
</evidence>
<dbReference type="EMBL" id="CP047593">
    <property type="protein sequence ID" value="QHI68347.1"/>
    <property type="molecule type" value="Genomic_DNA"/>
</dbReference>
<dbReference type="CDD" id="cd03026">
    <property type="entry name" value="AhpF_NTD_C"/>
    <property type="match status" value="1"/>
</dbReference>
<comment type="subunit">
    <text evidence="2">Homodimer.</text>
</comment>
<feature type="binding site" evidence="9">
    <location>
        <begin position="470"/>
        <end position="480"/>
    </location>
    <ligand>
        <name>FAD</name>
        <dbReference type="ChEBI" id="CHEBI:57692"/>
    </ligand>
</feature>
<dbReference type="Gene3D" id="3.50.50.60">
    <property type="entry name" value="FAD/NAD(P)-binding domain"/>
    <property type="match status" value="2"/>
</dbReference>
<dbReference type="PIRSF" id="PIRSF000238">
    <property type="entry name" value="AhpF"/>
    <property type="match status" value="1"/>
</dbReference>